<feature type="chain" id="PRO_5021244070" evidence="1">
    <location>
        <begin position="24"/>
        <end position="81"/>
    </location>
</feature>
<feature type="signal peptide" evidence="1">
    <location>
        <begin position="1"/>
        <end position="23"/>
    </location>
</feature>
<dbReference type="OrthoDB" id="3025387at2759"/>
<accession>A0A4Y7SMU1</accession>
<dbReference type="EMBL" id="QPFP01000082">
    <property type="protein sequence ID" value="TEB23092.1"/>
    <property type="molecule type" value="Genomic_DNA"/>
</dbReference>
<name>A0A4Y7SMU1_COPMI</name>
<dbReference type="Proteomes" id="UP000298030">
    <property type="component" value="Unassembled WGS sequence"/>
</dbReference>
<evidence type="ECO:0000313" key="2">
    <source>
        <dbReference type="EMBL" id="TEB23092.1"/>
    </source>
</evidence>
<keyword evidence="1" id="KW-0732">Signal</keyword>
<gene>
    <name evidence="2" type="ORF">FA13DRAFT_1740403</name>
</gene>
<comment type="caution">
    <text evidence="2">The sequence shown here is derived from an EMBL/GenBank/DDBJ whole genome shotgun (WGS) entry which is preliminary data.</text>
</comment>
<proteinExistence type="predicted"/>
<organism evidence="2 3">
    <name type="scientific">Coprinellus micaceus</name>
    <name type="common">Glistening ink-cap mushroom</name>
    <name type="synonym">Coprinus micaceus</name>
    <dbReference type="NCBI Taxonomy" id="71717"/>
    <lineage>
        <taxon>Eukaryota</taxon>
        <taxon>Fungi</taxon>
        <taxon>Dikarya</taxon>
        <taxon>Basidiomycota</taxon>
        <taxon>Agaricomycotina</taxon>
        <taxon>Agaricomycetes</taxon>
        <taxon>Agaricomycetidae</taxon>
        <taxon>Agaricales</taxon>
        <taxon>Agaricineae</taxon>
        <taxon>Psathyrellaceae</taxon>
        <taxon>Coprinellus</taxon>
    </lineage>
</organism>
<evidence type="ECO:0000256" key="1">
    <source>
        <dbReference type="SAM" id="SignalP"/>
    </source>
</evidence>
<keyword evidence="3" id="KW-1185">Reference proteome</keyword>
<evidence type="ECO:0000313" key="3">
    <source>
        <dbReference type="Proteomes" id="UP000298030"/>
    </source>
</evidence>
<reference evidence="2 3" key="1">
    <citation type="journal article" date="2019" name="Nat. Ecol. Evol.">
        <title>Megaphylogeny resolves global patterns of mushroom evolution.</title>
        <authorList>
            <person name="Varga T."/>
            <person name="Krizsan K."/>
            <person name="Foldi C."/>
            <person name="Dima B."/>
            <person name="Sanchez-Garcia M."/>
            <person name="Sanchez-Ramirez S."/>
            <person name="Szollosi G.J."/>
            <person name="Szarkandi J.G."/>
            <person name="Papp V."/>
            <person name="Albert L."/>
            <person name="Andreopoulos W."/>
            <person name="Angelini C."/>
            <person name="Antonin V."/>
            <person name="Barry K.W."/>
            <person name="Bougher N.L."/>
            <person name="Buchanan P."/>
            <person name="Buyck B."/>
            <person name="Bense V."/>
            <person name="Catcheside P."/>
            <person name="Chovatia M."/>
            <person name="Cooper J."/>
            <person name="Damon W."/>
            <person name="Desjardin D."/>
            <person name="Finy P."/>
            <person name="Geml J."/>
            <person name="Haridas S."/>
            <person name="Hughes K."/>
            <person name="Justo A."/>
            <person name="Karasinski D."/>
            <person name="Kautmanova I."/>
            <person name="Kiss B."/>
            <person name="Kocsube S."/>
            <person name="Kotiranta H."/>
            <person name="LaButti K.M."/>
            <person name="Lechner B.E."/>
            <person name="Liimatainen K."/>
            <person name="Lipzen A."/>
            <person name="Lukacs Z."/>
            <person name="Mihaltcheva S."/>
            <person name="Morgado L.N."/>
            <person name="Niskanen T."/>
            <person name="Noordeloos M.E."/>
            <person name="Ohm R.A."/>
            <person name="Ortiz-Santana B."/>
            <person name="Ovrebo C."/>
            <person name="Racz N."/>
            <person name="Riley R."/>
            <person name="Savchenko A."/>
            <person name="Shiryaev A."/>
            <person name="Soop K."/>
            <person name="Spirin V."/>
            <person name="Szebenyi C."/>
            <person name="Tomsovsky M."/>
            <person name="Tulloss R.E."/>
            <person name="Uehling J."/>
            <person name="Grigoriev I.V."/>
            <person name="Vagvolgyi C."/>
            <person name="Papp T."/>
            <person name="Martin F.M."/>
            <person name="Miettinen O."/>
            <person name="Hibbett D.S."/>
            <person name="Nagy L.G."/>
        </authorList>
    </citation>
    <scope>NUCLEOTIDE SEQUENCE [LARGE SCALE GENOMIC DNA]</scope>
    <source>
        <strain evidence="2 3">FP101781</strain>
    </source>
</reference>
<protein>
    <submittedName>
        <fullName evidence="2">Uncharacterized protein</fullName>
    </submittedName>
</protein>
<dbReference type="AlphaFoldDB" id="A0A4Y7SMU1"/>
<sequence length="81" mass="8559">MQSKNVLLIAVAIFSPLLPGVFAAEGDVYTATKVFQTVVSQSPYLLEQTTVVTWTQSSSITESATPTVIPDIIQTGTDLAG</sequence>